<organism evidence="2 3">
    <name type="scientific">Glonium stellatum</name>
    <dbReference type="NCBI Taxonomy" id="574774"/>
    <lineage>
        <taxon>Eukaryota</taxon>
        <taxon>Fungi</taxon>
        <taxon>Dikarya</taxon>
        <taxon>Ascomycota</taxon>
        <taxon>Pezizomycotina</taxon>
        <taxon>Dothideomycetes</taxon>
        <taxon>Pleosporomycetidae</taxon>
        <taxon>Gloniales</taxon>
        <taxon>Gloniaceae</taxon>
        <taxon>Glonium</taxon>
    </lineage>
</organism>
<feature type="compositionally biased region" description="Basic and acidic residues" evidence="1">
    <location>
        <begin position="8"/>
        <end position="19"/>
    </location>
</feature>
<protein>
    <submittedName>
        <fullName evidence="2">Uncharacterized protein</fullName>
    </submittedName>
</protein>
<evidence type="ECO:0000256" key="1">
    <source>
        <dbReference type="SAM" id="MobiDB-lite"/>
    </source>
</evidence>
<feature type="region of interest" description="Disordered" evidence="1">
    <location>
        <begin position="216"/>
        <end position="249"/>
    </location>
</feature>
<dbReference type="EMBL" id="KV750024">
    <property type="protein sequence ID" value="OCL06604.1"/>
    <property type="molecule type" value="Genomic_DNA"/>
</dbReference>
<sequence length="249" mass="27569">MRANQWARRRDEQRDEMRFSPDCSPNLNRTSPFTLGGLDVVMLGALSTAVPQCRRSQQSVCLRLRWRVGEASGSLCNFFCRRLNGPFLVCYMRRATGPVSHGGCYLGGLIPGRQKAVSLGHGAIFKPRSRVSSEVHHFRYTRTPKKILEAQGKGPRTTLRVRPCALAKSAQKDHEMRLHAAVELNRVSWQPHRNARRGCSIRAALEAASLGGMHATAWRGKGRRQAGGPSRVGDGDEDGDNEERVAGTL</sequence>
<accession>A0A8E2JRM8</accession>
<evidence type="ECO:0000313" key="3">
    <source>
        <dbReference type="Proteomes" id="UP000250140"/>
    </source>
</evidence>
<name>A0A8E2JRM8_9PEZI</name>
<dbReference type="AlphaFoldDB" id="A0A8E2JRM8"/>
<feature type="region of interest" description="Disordered" evidence="1">
    <location>
        <begin position="1"/>
        <end position="22"/>
    </location>
</feature>
<evidence type="ECO:0000313" key="2">
    <source>
        <dbReference type="EMBL" id="OCL06604.1"/>
    </source>
</evidence>
<reference evidence="2 3" key="1">
    <citation type="journal article" date="2016" name="Nat. Commun.">
        <title>Ectomycorrhizal ecology is imprinted in the genome of the dominant symbiotic fungus Cenococcum geophilum.</title>
        <authorList>
            <consortium name="DOE Joint Genome Institute"/>
            <person name="Peter M."/>
            <person name="Kohler A."/>
            <person name="Ohm R.A."/>
            <person name="Kuo A."/>
            <person name="Krutzmann J."/>
            <person name="Morin E."/>
            <person name="Arend M."/>
            <person name="Barry K.W."/>
            <person name="Binder M."/>
            <person name="Choi C."/>
            <person name="Clum A."/>
            <person name="Copeland A."/>
            <person name="Grisel N."/>
            <person name="Haridas S."/>
            <person name="Kipfer T."/>
            <person name="LaButti K."/>
            <person name="Lindquist E."/>
            <person name="Lipzen A."/>
            <person name="Maire R."/>
            <person name="Meier B."/>
            <person name="Mihaltcheva S."/>
            <person name="Molinier V."/>
            <person name="Murat C."/>
            <person name="Poggeler S."/>
            <person name="Quandt C.A."/>
            <person name="Sperisen C."/>
            <person name="Tritt A."/>
            <person name="Tisserant E."/>
            <person name="Crous P.W."/>
            <person name="Henrissat B."/>
            <person name="Nehls U."/>
            <person name="Egli S."/>
            <person name="Spatafora J.W."/>
            <person name="Grigoriev I.V."/>
            <person name="Martin F.M."/>
        </authorList>
    </citation>
    <scope>NUCLEOTIDE SEQUENCE [LARGE SCALE GENOMIC DNA]</scope>
    <source>
        <strain evidence="2 3">CBS 207.34</strain>
    </source>
</reference>
<proteinExistence type="predicted"/>
<dbReference type="Proteomes" id="UP000250140">
    <property type="component" value="Unassembled WGS sequence"/>
</dbReference>
<keyword evidence="3" id="KW-1185">Reference proteome</keyword>
<gene>
    <name evidence="2" type="ORF">AOQ84DRAFT_365660</name>
</gene>